<feature type="signal peptide" evidence="1">
    <location>
        <begin position="1"/>
        <end position="31"/>
    </location>
</feature>
<dbReference type="AlphaFoldDB" id="V5SAD2"/>
<dbReference type="RefSeq" id="WP_023786164.1">
    <property type="nucleotide sequence ID" value="NC_022997.1"/>
</dbReference>
<dbReference type="PATRIC" id="fig|1029756.8.peg.785"/>
<accession>V5SAD2</accession>
<evidence type="ECO:0000256" key="1">
    <source>
        <dbReference type="SAM" id="SignalP"/>
    </source>
</evidence>
<protein>
    <submittedName>
        <fullName evidence="2">Uncharacterized protein</fullName>
    </submittedName>
</protein>
<dbReference type="EMBL" id="CP006912">
    <property type="protein sequence ID" value="AHB47716.1"/>
    <property type="molecule type" value="Genomic_DNA"/>
</dbReference>
<keyword evidence="3" id="KW-1185">Reference proteome</keyword>
<gene>
    <name evidence="2" type="ORF">W911_03760</name>
</gene>
<keyword evidence="1" id="KW-0732">Signal</keyword>
<dbReference type="Proteomes" id="UP000018542">
    <property type="component" value="Chromosome"/>
</dbReference>
<organism evidence="2 3">
    <name type="scientific">Hyphomicrobium nitrativorans NL23</name>
    <dbReference type="NCBI Taxonomy" id="1029756"/>
    <lineage>
        <taxon>Bacteria</taxon>
        <taxon>Pseudomonadati</taxon>
        <taxon>Pseudomonadota</taxon>
        <taxon>Alphaproteobacteria</taxon>
        <taxon>Hyphomicrobiales</taxon>
        <taxon>Hyphomicrobiaceae</taxon>
        <taxon>Hyphomicrobium</taxon>
    </lineage>
</organism>
<feature type="chain" id="PRO_5004740467" evidence="1">
    <location>
        <begin position="32"/>
        <end position="144"/>
    </location>
</feature>
<reference evidence="2 3" key="1">
    <citation type="journal article" date="2014" name="Genome Announc.">
        <title>Complete Genome Sequence of Hyphomicrobium nitrativorans Strain NL23, a Denitrifying Bacterium Isolated from Biofilm of a Methanol-Fed Denitrification System Treating Seawater at the Montreal Biodome.</title>
        <authorList>
            <person name="Martineau C."/>
            <person name="Villeneuve C."/>
            <person name="Mauffrey F."/>
            <person name="Villemur R."/>
        </authorList>
    </citation>
    <scope>NUCLEOTIDE SEQUENCE [LARGE SCALE GENOMIC DNA]</scope>
    <source>
        <strain evidence="2">NL23</strain>
    </source>
</reference>
<dbReference type="HOGENOM" id="CLU_1842402_0_0_5"/>
<proteinExistence type="predicted"/>
<dbReference type="KEGG" id="hni:W911_03760"/>
<name>V5SAD2_9HYPH</name>
<evidence type="ECO:0000313" key="3">
    <source>
        <dbReference type="Proteomes" id="UP000018542"/>
    </source>
</evidence>
<evidence type="ECO:0000313" key="2">
    <source>
        <dbReference type="EMBL" id="AHB47716.1"/>
    </source>
</evidence>
<sequence>MSVSLCRRLSATAGPCFAVAMSLTIAGGALADEKIPNLVGTWVGENRTISDKKGFSDWGTKKVEITEQRDRRFKGHFTYAEGTKHFFGIIYPDNETFTWVASDSKGYNHGRVLGPGRIGACYIESGDEATAGCADMKRKGAGHE</sequence>